<dbReference type="RefSeq" id="XP_025413492.1">
    <property type="nucleotide sequence ID" value="XM_025557707.1"/>
</dbReference>
<evidence type="ECO:0000256" key="6">
    <source>
        <dbReference type="ARBA" id="ARBA00025700"/>
    </source>
</evidence>
<name>A0A2S2QSY8_9HEMI</name>
<keyword evidence="7" id="KW-0732">Signal</keyword>
<dbReference type="OrthoDB" id="10253113at2759"/>
<protein>
    <submittedName>
        <fullName evidence="11">Probable cytosolic Fe-S cluster assembly factor AGAP009023</fullName>
    </submittedName>
    <submittedName>
        <fullName evidence="9">Putative cytosolic Fe-S cluster assembly factor</fullName>
    </submittedName>
</protein>
<comment type="function">
    <text evidence="6">Component of the cytosolic iron-sulfur (Fe/S) protein assembly machinery. Required for maturation of extramitochondrial Fe/S proteins.</text>
</comment>
<dbReference type="Pfam" id="PF02906">
    <property type="entry name" value="Fe_hyd_lg_C"/>
    <property type="match status" value="1"/>
</dbReference>
<keyword evidence="5" id="KW-0411">Iron-sulfur</keyword>
<dbReference type="Gene3D" id="3.40.950.10">
    <property type="entry name" value="Fe-only Hydrogenase (Larger Subunit), Chain L, domain 3"/>
    <property type="match status" value="1"/>
</dbReference>
<reference evidence="9" key="1">
    <citation type="submission" date="2018-04" db="EMBL/GenBank/DDBJ databases">
        <title>Transcriptome assembly of Sipha flava.</title>
        <authorList>
            <person name="Scully E.D."/>
            <person name="Geib S.M."/>
            <person name="Palmer N.A."/>
            <person name="Koch K."/>
            <person name="Bradshaw J."/>
            <person name="Heng-Moss T."/>
            <person name="Sarath G."/>
        </authorList>
    </citation>
    <scope>NUCLEOTIDE SEQUENCE</scope>
</reference>
<evidence type="ECO:0000256" key="7">
    <source>
        <dbReference type="SAM" id="SignalP"/>
    </source>
</evidence>
<evidence type="ECO:0000256" key="3">
    <source>
        <dbReference type="ARBA" id="ARBA00022723"/>
    </source>
</evidence>
<dbReference type="InterPro" id="IPR004108">
    <property type="entry name" value="Fe_hydrogenase_lsu_C"/>
</dbReference>
<reference evidence="11" key="2">
    <citation type="submission" date="2025-04" db="UniProtKB">
        <authorList>
            <consortium name="RefSeq"/>
        </authorList>
    </citation>
    <scope>IDENTIFICATION</scope>
    <source>
        <tissue evidence="11">Whole body</tissue>
    </source>
</reference>
<keyword evidence="3" id="KW-0479">Metal-binding</keyword>
<dbReference type="EMBL" id="GGMS01011642">
    <property type="protein sequence ID" value="MBY80845.1"/>
    <property type="molecule type" value="Transcribed_RNA"/>
</dbReference>
<gene>
    <name evidence="11" type="primary">LOC112685736</name>
    <name evidence="9" type="ORF">g.124912</name>
</gene>
<dbReference type="GO" id="GO:0046872">
    <property type="term" value="F:metal ion binding"/>
    <property type="evidence" value="ECO:0007669"/>
    <property type="project" value="UniProtKB-KW"/>
</dbReference>
<evidence type="ECO:0000259" key="8">
    <source>
        <dbReference type="Pfam" id="PF02906"/>
    </source>
</evidence>
<dbReference type="FunFam" id="3.30.70.20:FF:000042">
    <property type="entry name" value="Cytosolic Fe-S cluster assembly factor NAR1"/>
    <property type="match status" value="1"/>
</dbReference>
<dbReference type="InterPro" id="IPR050340">
    <property type="entry name" value="Cytosolic_Fe-S_CAF"/>
</dbReference>
<keyword evidence="10" id="KW-1185">Reference proteome</keyword>
<feature type="signal peptide" evidence="7">
    <location>
        <begin position="1"/>
        <end position="18"/>
    </location>
</feature>
<evidence type="ECO:0000256" key="4">
    <source>
        <dbReference type="ARBA" id="ARBA00023004"/>
    </source>
</evidence>
<dbReference type="Proteomes" id="UP000694846">
    <property type="component" value="Unplaced"/>
</dbReference>
<dbReference type="GeneID" id="112685736"/>
<evidence type="ECO:0000256" key="2">
    <source>
        <dbReference type="ARBA" id="ARBA00022485"/>
    </source>
</evidence>
<dbReference type="SUPFAM" id="SSF53920">
    <property type="entry name" value="Fe-only hydrogenase"/>
    <property type="match status" value="1"/>
</dbReference>
<keyword evidence="2" id="KW-0004">4Fe-4S</keyword>
<evidence type="ECO:0000313" key="10">
    <source>
        <dbReference type="Proteomes" id="UP000694846"/>
    </source>
</evidence>
<accession>A0A2S2QSY8</accession>
<organism evidence="9">
    <name type="scientific">Sipha flava</name>
    <name type="common">yellow sugarcane aphid</name>
    <dbReference type="NCBI Taxonomy" id="143950"/>
    <lineage>
        <taxon>Eukaryota</taxon>
        <taxon>Metazoa</taxon>
        <taxon>Ecdysozoa</taxon>
        <taxon>Arthropoda</taxon>
        <taxon>Hexapoda</taxon>
        <taxon>Insecta</taxon>
        <taxon>Pterygota</taxon>
        <taxon>Neoptera</taxon>
        <taxon>Paraneoptera</taxon>
        <taxon>Hemiptera</taxon>
        <taxon>Sternorrhyncha</taxon>
        <taxon>Aphidomorpha</taxon>
        <taxon>Aphidoidea</taxon>
        <taxon>Aphididae</taxon>
        <taxon>Sipha</taxon>
    </lineage>
</organism>
<feature type="domain" description="Iron hydrogenase large subunit C-terminal" evidence="8">
    <location>
        <begin position="125"/>
        <end position="421"/>
    </location>
</feature>
<keyword evidence="4" id="KW-0408">Iron</keyword>
<dbReference type="Gene3D" id="3.40.50.1780">
    <property type="match status" value="1"/>
</dbReference>
<comment type="similarity">
    <text evidence="1">Belongs to the NARF family.</text>
</comment>
<dbReference type="InterPro" id="IPR009016">
    <property type="entry name" value="Fe_hydrogenase"/>
</dbReference>
<dbReference type="AlphaFoldDB" id="A0A2S2QSY8"/>
<evidence type="ECO:0000313" key="11">
    <source>
        <dbReference type="RefSeq" id="XP_025413492.1"/>
    </source>
</evidence>
<proteinExistence type="inferred from homology"/>
<evidence type="ECO:0000313" key="9">
    <source>
        <dbReference type="EMBL" id="MBY80845.1"/>
    </source>
</evidence>
<evidence type="ECO:0000256" key="5">
    <source>
        <dbReference type="ARBA" id="ARBA00023014"/>
    </source>
</evidence>
<evidence type="ECO:0000256" key="1">
    <source>
        <dbReference type="ARBA" id="ARBA00006596"/>
    </source>
</evidence>
<feature type="chain" id="PRO_5044579260" evidence="7">
    <location>
        <begin position="19"/>
        <end position="492"/>
    </location>
</feature>
<sequence length="492" mass="55419">MVFHINVIFLFKISTMTSSGFSGALKLTDLDDFITPSQECIKPVQFEKSTLGTGAKIKIGDDGSYFQESKNGKSEKLKQVEISLTDCLACSGCITSAETVLVQQQSTDEMMRVFDAQKDLDNKKFIVVSISIQSCISIAISNNITVECAALKLCGYFKKLGADMVLDLKFAEDLALLESQNEFIERYKSAKASKLQKILPMLASSCPGWVCYAEKTHGNFILPYISCVKSPQQIMGSFIKDYVSKIKNKPRTDIYHLTVMPCFDKKLEASREQFFDVDTQTKDVDCVITSIEVDALLVKQNIVFNNIVPENFDSGLNNIPEDGFKLLTNNGSGSGGYAHHIFCYAAQELFNINIDKVEFKPLRNVDMKEATLEVDGIVVLRFAIANGFRNIQNLVQKLKNKRCPYDYVEVMACPSGCLNGGAQMKPVEYKPNREFINILENTYDKLPKGSPSNNNSVKYLYSNWLDENHKNDYLYTTYREIKKNDQPLSIKW</sequence>
<dbReference type="PANTHER" id="PTHR11615">
    <property type="entry name" value="NITRATE, FORMATE, IRON DEHYDROGENASE"/>
    <property type="match status" value="1"/>
</dbReference>
<dbReference type="GO" id="GO:0051539">
    <property type="term" value="F:4 iron, 4 sulfur cluster binding"/>
    <property type="evidence" value="ECO:0007669"/>
    <property type="project" value="UniProtKB-KW"/>
</dbReference>